<dbReference type="PANTHER" id="PTHR35007:SF3">
    <property type="entry name" value="POSSIBLE CONSERVED ALANINE RICH MEMBRANE PROTEIN"/>
    <property type="match status" value="1"/>
</dbReference>
<dbReference type="AlphaFoldDB" id="A0A3A9WG88"/>
<dbReference type="InterPro" id="IPR018076">
    <property type="entry name" value="T2SS_GspF_dom"/>
</dbReference>
<evidence type="ECO:0000256" key="5">
    <source>
        <dbReference type="ARBA" id="ARBA00023136"/>
    </source>
</evidence>
<keyword evidence="5 6" id="KW-0472">Membrane</keyword>
<dbReference type="Proteomes" id="UP000268652">
    <property type="component" value="Unassembled WGS sequence"/>
</dbReference>
<sequence length="309" mass="31943">MILDVVAVPLGALLGACAGLGLVLLVAGAMRRPANGERQRGRRGIASRLPRALRGHRGVGAVAAGLMAGALTGWPVAGLLVAAGTVTLPKLLGPDREAVRRVERMEAVATFTEMLRDTLSAAAGLEQSLLAAAEVAPAAIRREARALAGRIRMGQPLSRALEAFAEEMNDPAADAVVTGLLMASRRQAGQLAPLLGSLAESVREQVAMRQRIAAGRTSARTSVRVCCATTIALAAGLICLNRPYLEPFDSPAGQLALATAGGLFAVSFAWLHSIAAIEETPRLLAPHAPTPQGAPLVVPAQAREAVTRP</sequence>
<dbReference type="RefSeq" id="WP_120695686.1">
    <property type="nucleotide sequence ID" value="NZ_RBDX01000003.1"/>
</dbReference>
<accession>A0A3A9WG88</accession>
<comment type="subcellular location">
    <subcellularLocation>
        <location evidence="1">Cell membrane</location>
        <topology evidence="1">Multi-pass membrane protein</topology>
    </subcellularLocation>
</comment>
<keyword evidence="10" id="KW-1185">Reference proteome</keyword>
<dbReference type="Gene3D" id="1.20.81.30">
    <property type="entry name" value="Type II secretion system (T2SS), domain F"/>
    <property type="match status" value="1"/>
</dbReference>
<evidence type="ECO:0000313" key="9">
    <source>
        <dbReference type="EMBL" id="RKN26813.1"/>
    </source>
</evidence>
<keyword evidence="4 6" id="KW-1133">Transmembrane helix</keyword>
<evidence type="ECO:0000256" key="1">
    <source>
        <dbReference type="ARBA" id="ARBA00004651"/>
    </source>
</evidence>
<organism evidence="8 11">
    <name type="scientific">Streptomyces radicis</name>
    <dbReference type="NCBI Taxonomy" id="1750517"/>
    <lineage>
        <taxon>Bacteria</taxon>
        <taxon>Bacillati</taxon>
        <taxon>Actinomycetota</taxon>
        <taxon>Actinomycetes</taxon>
        <taxon>Kitasatosporales</taxon>
        <taxon>Streptomycetaceae</taxon>
        <taxon>Streptomyces</taxon>
    </lineage>
</organism>
<feature type="transmembrane region" description="Helical" evidence="6">
    <location>
        <begin position="6"/>
        <end position="30"/>
    </location>
</feature>
<dbReference type="Proteomes" id="UP000275024">
    <property type="component" value="Unassembled WGS sequence"/>
</dbReference>
<evidence type="ECO:0000256" key="3">
    <source>
        <dbReference type="ARBA" id="ARBA00022692"/>
    </source>
</evidence>
<proteinExistence type="predicted"/>
<dbReference type="EMBL" id="RBDY01000002">
    <property type="protein sequence ID" value="RKN26813.1"/>
    <property type="molecule type" value="Genomic_DNA"/>
</dbReference>
<evidence type="ECO:0000313" key="10">
    <source>
        <dbReference type="Proteomes" id="UP000268652"/>
    </source>
</evidence>
<evidence type="ECO:0000313" key="8">
    <source>
        <dbReference type="EMBL" id="RKN11642.1"/>
    </source>
</evidence>
<dbReference type="GO" id="GO:0005886">
    <property type="term" value="C:plasma membrane"/>
    <property type="evidence" value="ECO:0007669"/>
    <property type="project" value="UniProtKB-SubCell"/>
</dbReference>
<evidence type="ECO:0000256" key="6">
    <source>
        <dbReference type="SAM" id="Phobius"/>
    </source>
</evidence>
<evidence type="ECO:0000313" key="11">
    <source>
        <dbReference type="Proteomes" id="UP000275024"/>
    </source>
</evidence>
<dbReference type="Pfam" id="PF00482">
    <property type="entry name" value="T2SSF"/>
    <property type="match status" value="1"/>
</dbReference>
<name>A0A3A9WG88_9ACTN</name>
<comment type="caution">
    <text evidence="8">The sequence shown here is derived from an EMBL/GenBank/DDBJ whole genome shotgun (WGS) entry which is preliminary data.</text>
</comment>
<keyword evidence="3 6" id="KW-0812">Transmembrane</keyword>
<dbReference type="PANTHER" id="PTHR35007">
    <property type="entry name" value="INTEGRAL MEMBRANE PROTEIN-RELATED"/>
    <property type="match status" value="1"/>
</dbReference>
<protein>
    <submittedName>
        <fullName evidence="8">Type II secretion protein F</fullName>
    </submittedName>
</protein>
<gene>
    <name evidence="9" type="ORF">D7318_03160</name>
    <name evidence="8" type="ORF">D7319_06500</name>
</gene>
<dbReference type="EMBL" id="RBDX01000003">
    <property type="protein sequence ID" value="RKN11642.1"/>
    <property type="molecule type" value="Genomic_DNA"/>
</dbReference>
<reference evidence="10 11" key="1">
    <citation type="submission" date="2018-09" db="EMBL/GenBank/DDBJ databases">
        <title>Streptomyces sp. nov. DS1-2, an endophytic actinomycete isolated from roots of Dendrobium scabrilingue.</title>
        <authorList>
            <person name="Kuncharoen N."/>
            <person name="Kudo T."/>
            <person name="Ohkuma M."/>
            <person name="Yuki M."/>
            <person name="Tanasupawat S."/>
        </authorList>
    </citation>
    <scope>NUCLEOTIDE SEQUENCE [LARGE SCALE GENOMIC DNA]</scope>
    <source>
        <strain evidence="8 11">AZ1-7</strain>
        <strain evidence="9 10">DS1-2</strain>
    </source>
</reference>
<dbReference type="OrthoDB" id="5243396at2"/>
<evidence type="ECO:0000259" key="7">
    <source>
        <dbReference type="Pfam" id="PF00482"/>
    </source>
</evidence>
<feature type="domain" description="Type II secretion system protein GspF" evidence="7">
    <location>
        <begin position="111"/>
        <end position="235"/>
    </location>
</feature>
<dbReference type="InterPro" id="IPR042094">
    <property type="entry name" value="T2SS_GspF_sf"/>
</dbReference>
<evidence type="ECO:0000256" key="2">
    <source>
        <dbReference type="ARBA" id="ARBA00022475"/>
    </source>
</evidence>
<evidence type="ECO:0000256" key="4">
    <source>
        <dbReference type="ARBA" id="ARBA00022989"/>
    </source>
</evidence>
<keyword evidence="2" id="KW-1003">Cell membrane</keyword>